<dbReference type="AlphaFoldDB" id="A0A645FWK7"/>
<proteinExistence type="predicted"/>
<protein>
    <submittedName>
        <fullName evidence="1">Uncharacterized protein</fullName>
    </submittedName>
</protein>
<accession>A0A645FWK7</accession>
<name>A0A645FWK7_9ZZZZ</name>
<sequence length="130" mass="14733">MRHIRLFFRKNLELLLIQVFLGFARYRYLRAEGLSNQHTGAGRPFDLISVKYKTGFVSFGGADERKRWSGISRARFNDHSVGGQYPMVPCLAALGRLHHGERHAILVAAAGVQMLQFNKDISAGFFAYFV</sequence>
<evidence type="ECO:0000313" key="1">
    <source>
        <dbReference type="EMBL" id="MPN18867.1"/>
    </source>
</evidence>
<dbReference type="EMBL" id="VSSQ01066288">
    <property type="protein sequence ID" value="MPN18867.1"/>
    <property type="molecule type" value="Genomic_DNA"/>
</dbReference>
<gene>
    <name evidence="1" type="ORF">SDC9_166232</name>
</gene>
<reference evidence="1" key="1">
    <citation type="submission" date="2019-08" db="EMBL/GenBank/DDBJ databases">
        <authorList>
            <person name="Kucharzyk K."/>
            <person name="Murdoch R.W."/>
            <person name="Higgins S."/>
            <person name="Loffler F."/>
        </authorList>
    </citation>
    <scope>NUCLEOTIDE SEQUENCE</scope>
</reference>
<comment type="caution">
    <text evidence="1">The sequence shown here is derived from an EMBL/GenBank/DDBJ whole genome shotgun (WGS) entry which is preliminary data.</text>
</comment>
<organism evidence="1">
    <name type="scientific">bioreactor metagenome</name>
    <dbReference type="NCBI Taxonomy" id="1076179"/>
    <lineage>
        <taxon>unclassified sequences</taxon>
        <taxon>metagenomes</taxon>
        <taxon>ecological metagenomes</taxon>
    </lineage>
</organism>